<reference evidence="2" key="1">
    <citation type="journal article" date="2019" name="Int. J. Syst. Evol. Microbiol.">
        <title>The Global Catalogue of Microorganisms (GCM) 10K type strain sequencing project: providing services to taxonomists for standard genome sequencing and annotation.</title>
        <authorList>
            <consortium name="The Broad Institute Genomics Platform"/>
            <consortium name="The Broad Institute Genome Sequencing Center for Infectious Disease"/>
            <person name="Wu L."/>
            <person name="Ma J."/>
        </authorList>
    </citation>
    <scope>NUCLEOTIDE SEQUENCE [LARGE SCALE GENOMIC DNA]</scope>
    <source>
        <strain evidence="2">JCM 14319</strain>
    </source>
</reference>
<sequence length="312" mass="34034">MVVTYTPRPAVPPTSDLNDLYVATWNCTTSATDAKLDRIAELVWGPPSHEAFHDLVLIQEASRQHAAGALTPYNVFLQALTTNGWEWWLSPDEGPKHSSKNAYLMIWNPHVLRLTDGPDFDVNYAWEPVLEQTTRTRTVRPPVRLNPMFAMDNPPLTAGFDNLLTRKPLRAYSWHVTPDGAADRVARWPSATALAAPGASKVAVAKLAGLRNQPQVTQQLQDAAAGRIAWLLAGDLNTGPDSLTRSVWSKTLPPFPRSLGFSIVTGGGGSEKLRRIDHIIALCGKKRVPMEKESGLGGKLGDHAPVGAVITF</sequence>
<protein>
    <recommendedName>
        <fullName evidence="3">Endonuclease/exonuclease/phosphatase domain-containing protein</fullName>
    </recommendedName>
</protein>
<dbReference type="EMBL" id="BAAANH010000003">
    <property type="protein sequence ID" value="GAA1758814.1"/>
    <property type="molecule type" value="Genomic_DNA"/>
</dbReference>
<comment type="caution">
    <text evidence="1">The sequence shown here is derived from an EMBL/GenBank/DDBJ whole genome shotgun (WGS) entry which is preliminary data.</text>
</comment>
<organism evidence="1 2">
    <name type="scientific">Agromyces humatus</name>
    <dbReference type="NCBI Taxonomy" id="279573"/>
    <lineage>
        <taxon>Bacteria</taxon>
        <taxon>Bacillati</taxon>
        <taxon>Actinomycetota</taxon>
        <taxon>Actinomycetes</taxon>
        <taxon>Micrococcales</taxon>
        <taxon>Microbacteriaceae</taxon>
        <taxon>Agromyces</taxon>
    </lineage>
</organism>
<dbReference type="SUPFAM" id="SSF56219">
    <property type="entry name" value="DNase I-like"/>
    <property type="match status" value="1"/>
</dbReference>
<dbReference type="RefSeq" id="WP_232499405.1">
    <property type="nucleotide sequence ID" value="NZ_BAAANH010000003.1"/>
</dbReference>
<accession>A0ABP4WNM2</accession>
<evidence type="ECO:0000313" key="2">
    <source>
        <dbReference type="Proteomes" id="UP001500506"/>
    </source>
</evidence>
<dbReference type="InterPro" id="IPR036691">
    <property type="entry name" value="Endo/exonu/phosph_ase_sf"/>
</dbReference>
<name>A0ABP4WNM2_9MICO</name>
<keyword evidence="2" id="KW-1185">Reference proteome</keyword>
<dbReference type="Proteomes" id="UP001500506">
    <property type="component" value="Unassembled WGS sequence"/>
</dbReference>
<evidence type="ECO:0008006" key="3">
    <source>
        <dbReference type="Google" id="ProtNLM"/>
    </source>
</evidence>
<gene>
    <name evidence="1" type="ORF">GCM10009747_17060</name>
</gene>
<proteinExistence type="predicted"/>
<evidence type="ECO:0000313" key="1">
    <source>
        <dbReference type="EMBL" id="GAA1758814.1"/>
    </source>
</evidence>
<dbReference type="Gene3D" id="3.60.10.10">
    <property type="entry name" value="Endonuclease/exonuclease/phosphatase"/>
    <property type="match status" value="1"/>
</dbReference>